<name>A0A3L8RFY5_STRRN</name>
<dbReference type="InterPro" id="IPR010095">
    <property type="entry name" value="Cas12f1-like_TNB"/>
</dbReference>
<proteinExistence type="predicted"/>
<feature type="domain" description="Cas12f1-like TNB" evidence="2">
    <location>
        <begin position="16"/>
        <end position="63"/>
    </location>
</feature>
<organism evidence="3 4">
    <name type="scientific">Streptomyces rapamycinicus (strain ATCC 29253 / DSM 41530 / NRRL 5491 / AYB-994)</name>
    <name type="common">Streptomyces hygroscopicus (strain ATCC 29253)</name>
    <dbReference type="NCBI Taxonomy" id="1343740"/>
    <lineage>
        <taxon>Bacteria</taxon>
        <taxon>Bacillati</taxon>
        <taxon>Actinomycetota</taxon>
        <taxon>Actinomycetes</taxon>
        <taxon>Kitasatosporales</taxon>
        <taxon>Streptomycetaceae</taxon>
        <taxon>Streptomyces</taxon>
        <taxon>Streptomyces violaceusniger group</taxon>
    </lineage>
</organism>
<protein>
    <submittedName>
        <fullName evidence="3">Transposase</fullName>
    </submittedName>
</protein>
<comment type="caution">
    <text evidence="3">The sequence shown here is derived from an EMBL/GenBank/DDBJ whole genome shotgun (WGS) entry which is preliminary data.</text>
</comment>
<dbReference type="Proteomes" id="UP000281594">
    <property type="component" value="Unassembled WGS sequence"/>
</dbReference>
<keyword evidence="1" id="KW-0238">DNA-binding</keyword>
<evidence type="ECO:0000313" key="4">
    <source>
        <dbReference type="Proteomes" id="UP000281594"/>
    </source>
</evidence>
<evidence type="ECO:0000259" key="2">
    <source>
        <dbReference type="Pfam" id="PF07282"/>
    </source>
</evidence>
<gene>
    <name evidence="3" type="ORF">D3C57_109905</name>
</gene>
<evidence type="ECO:0000256" key="1">
    <source>
        <dbReference type="ARBA" id="ARBA00023125"/>
    </source>
</evidence>
<evidence type="ECO:0000313" key="3">
    <source>
        <dbReference type="EMBL" id="RLV78684.1"/>
    </source>
</evidence>
<dbReference type="Pfam" id="PF07282">
    <property type="entry name" value="Cas12f1-like_TNB"/>
    <property type="match status" value="1"/>
</dbReference>
<sequence length="65" mass="7253">MREFTSLDAATFASWRTFIRIGRFEPTSQVCCVCGVKDGRKPPHVRVWTCGACGTVQGREDVNSM</sequence>
<reference evidence="3 4" key="1">
    <citation type="journal article" date="2018" name="J. Biol. Chem.">
        <title>Discovery of the actinoplanic acid pathway in Streptomyces rapamycinicus reveals a genetically conserved synergism with rapamycin.</title>
        <authorList>
            <person name="Mrak P."/>
            <person name="Krastel P."/>
            <person name="Pivk Lukancic P."/>
            <person name="Tao J."/>
            <person name="Pistorius D."/>
            <person name="Moore C.M."/>
        </authorList>
    </citation>
    <scope>NUCLEOTIDE SEQUENCE [LARGE SCALE GENOMIC DNA]</scope>
    <source>
        <strain evidence="3 4">NRRL 5491</strain>
    </source>
</reference>
<accession>A0A3L8RFY5</accession>
<dbReference type="AlphaFoldDB" id="A0A3L8RFY5"/>
<dbReference type="EMBL" id="QYCY01000001">
    <property type="protein sequence ID" value="RLV78684.1"/>
    <property type="molecule type" value="Genomic_DNA"/>
</dbReference>
<dbReference type="GO" id="GO:0003677">
    <property type="term" value="F:DNA binding"/>
    <property type="evidence" value="ECO:0007669"/>
    <property type="project" value="UniProtKB-KW"/>
</dbReference>